<evidence type="ECO:0000256" key="2">
    <source>
        <dbReference type="SAM" id="MobiDB-lite"/>
    </source>
</evidence>
<organism evidence="3 4">
    <name type="scientific">Mycena pura</name>
    <dbReference type="NCBI Taxonomy" id="153505"/>
    <lineage>
        <taxon>Eukaryota</taxon>
        <taxon>Fungi</taxon>
        <taxon>Dikarya</taxon>
        <taxon>Basidiomycota</taxon>
        <taxon>Agaricomycotina</taxon>
        <taxon>Agaricomycetes</taxon>
        <taxon>Agaricomycetidae</taxon>
        <taxon>Agaricales</taxon>
        <taxon>Marasmiineae</taxon>
        <taxon>Mycenaceae</taxon>
        <taxon>Mycena</taxon>
    </lineage>
</organism>
<gene>
    <name evidence="3" type="ORF">GGX14DRAFT_621973</name>
</gene>
<comment type="similarity">
    <text evidence="1">Belongs to the TCP11 family.</text>
</comment>
<comment type="caution">
    <text evidence="3">The sequence shown here is derived from an EMBL/GenBank/DDBJ whole genome shotgun (WGS) entry which is preliminary data.</text>
</comment>
<feature type="region of interest" description="Disordered" evidence="2">
    <location>
        <begin position="56"/>
        <end position="123"/>
    </location>
</feature>
<proteinExistence type="inferred from homology"/>
<evidence type="ECO:0000313" key="4">
    <source>
        <dbReference type="Proteomes" id="UP001219525"/>
    </source>
</evidence>
<name>A0AAD6YIF0_9AGAR</name>
<dbReference type="AlphaFoldDB" id="A0AAD6YIF0"/>
<reference evidence="3" key="1">
    <citation type="submission" date="2023-03" db="EMBL/GenBank/DDBJ databases">
        <title>Massive genome expansion in bonnet fungi (Mycena s.s.) driven by repeated elements and novel gene families across ecological guilds.</title>
        <authorList>
            <consortium name="Lawrence Berkeley National Laboratory"/>
            <person name="Harder C.B."/>
            <person name="Miyauchi S."/>
            <person name="Viragh M."/>
            <person name="Kuo A."/>
            <person name="Thoen E."/>
            <person name="Andreopoulos B."/>
            <person name="Lu D."/>
            <person name="Skrede I."/>
            <person name="Drula E."/>
            <person name="Henrissat B."/>
            <person name="Morin E."/>
            <person name="Kohler A."/>
            <person name="Barry K."/>
            <person name="LaButti K."/>
            <person name="Morin E."/>
            <person name="Salamov A."/>
            <person name="Lipzen A."/>
            <person name="Mereny Z."/>
            <person name="Hegedus B."/>
            <person name="Baldrian P."/>
            <person name="Stursova M."/>
            <person name="Weitz H."/>
            <person name="Taylor A."/>
            <person name="Grigoriev I.V."/>
            <person name="Nagy L.G."/>
            <person name="Martin F."/>
            <person name="Kauserud H."/>
        </authorList>
    </citation>
    <scope>NUCLEOTIDE SEQUENCE</scope>
    <source>
        <strain evidence="3">9144</strain>
    </source>
</reference>
<dbReference type="PANTHER" id="PTHR12832:SF11">
    <property type="entry name" value="LD23868P"/>
    <property type="match status" value="1"/>
</dbReference>
<dbReference type="EMBL" id="JARJCW010000024">
    <property type="protein sequence ID" value="KAJ7212137.1"/>
    <property type="molecule type" value="Genomic_DNA"/>
</dbReference>
<dbReference type="Pfam" id="PF05794">
    <property type="entry name" value="Tcp11"/>
    <property type="match status" value="1"/>
</dbReference>
<dbReference type="Proteomes" id="UP001219525">
    <property type="component" value="Unassembled WGS sequence"/>
</dbReference>
<evidence type="ECO:0000313" key="3">
    <source>
        <dbReference type="EMBL" id="KAJ7212137.1"/>
    </source>
</evidence>
<keyword evidence="4" id="KW-1185">Reference proteome</keyword>
<dbReference type="GO" id="GO:0010737">
    <property type="term" value="P:protein kinase A signaling"/>
    <property type="evidence" value="ECO:0007669"/>
    <property type="project" value="TreeGrafter"/>
</dbReference>
<accession>A0AAD6YIF0</accession>
<dbReference type="InterPro" id="IPR008862">
    <property type="entry name" value="Tcp11"/>
</dbReference>
<feature type="compositionally biased region" description="Basic and acidic residues" evidence="2">
    <location>
        <begin position="1"/>
        <end position="12"/>
    </location>
</feature>
<protein>
    <submittedName>
        <fullName evidence="3">T-complex protein 11-domain-containing protein</fullName>
    </submittedName>
</protein>
<feature type="region of interest" description="Disordered" evidence="2">
    <location>
        <begin position="1"/>
        <end position="35"/>
    </location>
</feature>
<sequence length="742" mass="81282">MDHIAHELPVNDRKRKAAPDDPQEPPLDDAVDSLISDVTSVRQPWLASEPVMEMWPTSLAFRPSPKKRPRLQKRESKRDAAAPQPPLGRRLPKRPCIRSPPHPRLGNDLEDIGIVSTSDPGPSSGSLLRLRDHLFTKSISPSTIFTIPIDPNSTHIPPLQPPINRNTLKELDLDAIIRNPQLRHDLLFDPGLQFRPTTTRRKTERAEKYWAAITCELETGCTCVSFDVRGKPHPTVCACAHVSTPALNPVVAFSPTLHVATLRMPSRIRALLDEFLEVLLLVIQPLSTVVSTPATPTASQPSALHSAQAAYIRSVFDPALIEQELKHKLFDPSSLFRAIGLTLQGHCAPMRDQAVELMVQLAQTCAPGGEGTKADAVKAVRMCMDILELMKLDIANHQLQTLRPFLMRTSAGKNGQSCSFKKTREWLAAAHSSLLAQSEPIPHHLYPAGYLQYQNLQRNQQVYLATLKGLTDLVFTTPSPTNLTSLPVSTTPLSQGTLPMISSLPGYPETSYLDTARILLLSIDAVDLTALYMFLLLYRQLRFSRSSASSNVDEWELSKVKGEIRDIGSTRLGYAFYCGGEPAAGVDTDELGKWRALKQSVVLQIAMRARHRTGTGAVDQALLGLAQRWADENIQHGSALGSMLRTRLRDAVFQAVVARAYPGRDTTGSALTSIDFMASSRIASPPPPPNAGAVTGMEALREEIAALAENIARLALIHINAYLGVYEVENFLGASATPSPSP</sequence>
<feature type="compositionally biased region" description="Acidic residues" evidence="2">
    <location>
        <begin position="21"/>
        <end position="31"/>
    </location>
</feature>
<dbReference type="PANTHER" id="PTHR12832">
    <property type="entry name" value="TESTIS-SPECIFIC PROTEIN PBS13 T-COMPLEX 11"/>
    <property type="match status" value="1"/>
</dbReference>
<evidence type="ECO:0000256" key="1">
    <source>
        <dbReference type="ARBA" id="ARBA00010954"/>
    </source>
</evidence>